<feature type="chain" id="PRO_5002263689" description="Neprosin PEP catalytic domain-containing protein" evidence="1">
    <location>
        <begin position="23"/>
        <end position="270"/>
    </location>
</feature>
<dbReference type="eggNOG" id="ENOG502RRPB">
    <property type="taxonomic scope" value="Eukaryota"/>
</dbReference>
<dbReference type="Gramene" id="OBART11G07200.1">
    <property type="protein sequence ID" value="OBART11G07200.1"/>
    <property type="gene ID" value="OBART11G07200"/>
</dbReference>
<evidence type="ECO:0000256" key="1">
    <source>
        <dbReference type="SAM" id="SignalP"/>
    </source>
</evidence>
<dbReference type="HOGENOM" id="CLU_030538_3_0_1"/>
<dbReference type="Pfam" id="PF03080">
    <property type="entry name" value="Neprosin"/>
    <property type="match status" value="1"/>
</dbReference>
<protein>
    <recommendedName>
        <fullName evidence="2">Neprosin PEP catalytic domain-containing protein</fullName>
    </recommendedName>
</protein>
<dbReference type="PANTHER" id="PTHR31589">
    <property type="entry name" value="PROTEIN, PUTATIVE (DUF239)-RELATED-RELATED"/>
    <property type="match status" value="1"/>
</dbReference>
<reference evidence="3" key="1">
    <citation type="journal article" date="2009" name="Rice">
        <title>De Novo Next Generation Sequencing of Plant Genomes.</title>
        <authorList>
            <person name="Rounsley S."/>
            <person name="Marri P.R."/>
            <person name="Yu Y."/>
            <person name="He R."/>
            <person name="Sisneros N."/>
            <person name="Goicoechea J.L."/>
            <person name="Lee S.J."/>
            <person name="Angelova A."/>
            <person name="Kudrna D."/>
            <person name="Luo M."/>
            <person name="Affourtit J."/>
            <person name="Desany B."/>
            <person name="Knight J."/>
            <person name="Niazi F."/>
            <person name="Egholm M."/>
            <person name="Wing R.A."/>
        </authorList>
    </citation>
    <scope>NUCLEOTIDE SEQUENCE [LARGE SCALE GENOMIC DNA]</scope>
    <source>
        <strain evidence="3">cv. IRGC 105608</strain>
    </source>
</reference>
<accession>A0A0D3HJS0</accession>
<feature type="domain" description="Neprosin PEP catalytic" evidence="2">
    <location>
        <begin position="27"/>
        <end position="270"/>
    </location>
</feature>
<dbReference type="STRING" id="65489.A0A0D3HJS0"/>
<dbReference type="InterPro" id="IPR004314">
    <property type="entry name" value="Neprosin"/>
</dbReference>
<reference evidence="3" key="2">
    <citation type="submission" date="2015-03" db="UniProtKB">
        <authorList>
            <consortium name="EnsemblPlants"/>
        </authorList>
    </citation>
    <scope>IDENTIFICATION</scope>
</reference>
<dbReference type="PROSITE" id="PS52045">
    <property type="entry name" value="NEPROSIN_PEP_CD"/>
    <property type="match status" value="1"/>
</dbReference>
<keyword evidence="1" id="KW-0732">Signal</keyword>
<evidence type="ECO:0000313" key="3">
    <source>
        <dbReference type="EnsemblPlants" id="OBART11G07200.1"/>
    </source>
</evidence>
<evidence type="ECO:0000313" key="4">
    <source>
        <dbReference type="Proteomes" id="UP000026960"/>
    </source>
</evidence>
<name>A0A0D3HJS0_9ORYZ</name>
<organism evidence="3">
    <name type="scientific">Oryza barthii</name>
    <dbReference type="NCBI Taxonomy" id="65489"/>
    <lineage>
        <taxon>Eukaryota</taxon>
        <taxon>Viridiplantae</taxon>
        <taxon>Streptophyta</taxon>
        <taxon>Embryophyta</taxon>
        <taxon>Tracheophyta</taxon>
        <taxon>Spermatophyta</taxon>
        <taxon>Magnoliopsida</taxon>
        <taxon>Liliopsida</taxon>
        <taxon>Poales</taxon>
        <taxon>Poaceae</taxon>
        <taxon>BOP clade</taxon>
        <taxon>Oryzoideae</taxon>
        <taxon>Oryzeae</taxon>
        <taxon>Oryzinae</taxon>
        <taxon>Oryza</taxon>
    </lineage>
</organism>
<dbReference type="Gene3D" id="3.90.1320.10">
    <property type="entry name" value="Outer-capsid protein sigma 3, large lobe"/>
    <property type="match status" value="1"/>
</dbReference>
<sequence length="270" mass="29685">MEKVFSGYALFFVLFLTGSTIGGCFPTVEELAVHGWIPPDDGSTEYYGLAATMDVYGFNLEHGQQTGGFIWIYNSDETPAANVVHAGWNVDPESYNDSQTHFTTSWFVEESKKGCLHMRCPGFQRTGGSHPFVPGQVINPVSSTSRRKQYTNVRVSKDQNSGDWEIYFGFDGKAKIIGYYPRSLFTSLSNKPVNIVFGGFAFWKEHKPSPPMGSGIAPPKNAASFSNLKFFDAAGNAHPIDHDLAHVSDCYPVTDVRDGMFSYGGPGNVC</sequence>
<evidence type="ECO:0000259" key="2">
    <source>
        <dbReference type="PROSITE" id="PS52045"/>
    </source>
</evidence>
<dbReference type="PANTHER" id="PTHR31589:SF236">
    <property type="entry name" value="NEPROSIN DOMAIN-CONTAINING PROTEIN"/>
    <property type="match status" value="1"/>
</dbReference>
<dbReference type="Proteomes" id="UP000026960">
    <property type="component" value="Chromosome 11"/>
</dbReference>
<dbReference type="EnsemblPlants" id="OBART11G07200.1">
    <property type="protein sequence ID" value="OBART11G07200.1"/>
    <property type="gene ID" value="OBART11G07200"/>
</dbReference>
<feature type="signal peptide" evidence="1">
    <location>
        <begin position="1"/>
        <end position="22"/>
    </location>
</feature>
<keyword evidence="4" id="KW-1185">Reference proteome</keyword>
<dbReference type="PROSITE" id="PS51257">
    <property type="entry name" value="PROKAR_LIPOPROTEIN"/>
    <property type="match status" value="1"/>
</dbReference>
<dbReference type="InterPro" id="IPR053168">
    <property type="entry name" value="Glutamic_endopeptidase"/>
</dbReference>
<dbReference type="PaxDb" id="65489-OBART11G07200.1"/>
<dbReference type="AlphaFoldDB" id="A0A0D3HJS0"/>
<proteinExistence type="predicted"/>